<gene>
    <name evidence="1" type="ORF">HDU87_003625</name>
</gene>
<evidence type="ECO:0000313" key="2">
    <source>
        <dbReference type="Proteomes" id="UP001212152"/>
    </source>
</evidence>
<reference evidence="1" key="1">
    <citation type="submission" date="2020-05" db="EMBL/GenBank/DDBJ databases">
        <title>Phylogenomic resolution of chytrid fungi.</title>
        <authorList>
            <person name="Stajich J.E."/>
            <person name="Amses K."/>
            <person name="Simmons R."/>
            <person name="Seto K."/>
            <person name="Myers J."/>
            <person name="Bonds A."/>
            <person name="Quandt C.A."/>
            <person name="Barry K."/>
            <person name="Liu P."/>
            <person name="Grigoriev I."/>
            <person name="Longcore J.E."/>
            <person name="James T.Y."/>
        </authorList>
    </citation>
    <scope>NUCLEOTIDE SEQUENCE</scope>
    <source>
        <strain evidence="1">JEL0379</strain>
    </source>
</reference>
<dbReference type="EMBL" id="JADGJQ010000027">
    <property type="protein sequence ID" value="KAJ3178313.1"/>
    <property type="molecule type" value="Genomic_DNA"/>
</dbReference>
<dbReference type="AlphaFoldDB" id="A0AAD5XR52"/>
<protein>
    <submittedName>
        <fullName evidence="1">Uncharacterized protein</fullName>
    </submittedName>
</protein>
<evidence type="ECO:0000313" key="1">
    <source>
        <dbReference type="EMBL" id="KAJ3178313.1"/>
    </source>
</evidence>
<accession>A0AAD5XR52</accession>
<organism evidence="1 2">
    <name type="scientific">Geranomyces variabilis</name>
    <dbReference type="NCBI Taxonomy" id="109894"/>
    <lineage>
        <taxon>Eukaryota</taxon>
        <taxon>Fungi</taxon>
        <taxon>Fungi incertae sedis</taxon>
        <taxon>Chytridiomycota</taxon>
        <taxon>Chytridiomycota incertae sedis</taxon>
        <taxon>Chytridiomycetes</taxon>
        <taxon>Spizellomycetales</taxon>
        <taxon>Powellomycetaceae</taxon>
        <taxon>Geranomyces</taxon>
    </lineage>
</organism>
<name>A0AAD5XR52_9FUNG</name>
<dbReference type="Proteomes" id="UP001212152">
    <property type="component" value="Unassembled WGS sequence"/>
</dbReference>
<keyword evidence="2" id="KW-1185">Reference proteome</keyword>
<comment type="caution">
    <text evidence="1">The sequence shown here is derived from an EMBL/GenBank/DDBJ whole genome shotgun (WGS) entry which is preliminary data.</text>
</comment>
<proteinExistence type="predicted"/>
<sequence length="116" mass="12725">MGMNAATDNSEPLGSFSETINVQLKSRACKLTVSGNVSADERERGSRLSVKLESAQTRELWQSSFTPAAIEDITKKTGNFKRFSVFVEMLLSSLRKVVQSANVMAIRRLTVANIAV</sequence>